<evidence type="ECO:0000256" key="3">
    <source>
        <dbReference type="PROSITE-ProRule" id="PRU00023"/>
    </source>
</evidence>
<gene>
    <name evidence="5" type="ORF">CASFOL_009633</name>
</gene>
<proteinExistence type="predicted"/>
<dbReference type="Proteomes" id="UP001632038">
    <property type="component" value="Unassembled WGS sequence"/>
</dbReference>
<evidence type="ECO:0000256" key="1">
    <source>
        <dbReference type="ARBA" id="ARBA00022737"/>
    </source>
</evidence>
<dbReference type="PROSITE" id="PS50088">
    <property type="entry name" value="ANK_REPEAT"/>
    <property type="match status" value="2"/>
</dbReference>
<accession>A0ABD3DQ83</accession>
<keyword evidence="6" id="KW-1185">Reference proteome</keyword>
<feature type="repeat" description="ANK" evidence="3">
    <location>
        <begin position="218"/>
        <end position="240"/>
    </location>
</feature>
<feature type="compositionally biased region" description="Low complexity" evidence="4">
    <location>
        <begin position="595"/>
        <end position="612"/>
    </location>
</feature>
<feature type="region of interest" description="Disordered" evidence="4">
    <location>
        <begin position="582"/>
        <end position="618"/>
    </location>
</feature>
<protein>
    <recommendedName>
        <fullName evidence="7">Ankyrin repeat protein</fullName>
    </recommendedName>
</protein>
<evidence type="ECO:0000256" key="2">
    <source>
        <dbReference type="ARBA" id="ARBA00023043"/>
    </source>
</evidence>
<organism evidence="5 6">
    <name type="scientific">Castilleja foliolosa</name>
    <dbReference type="NCBI Taxonomy" id="1961234"/>
    <lineage>
        <taxon>Eukaryota</taxon>
        <taxon>Viridiplantae</taxon>
        <taxon>Streptophyta</taxon>
        <taxon>Embryophyta</taxon>
        <taxon>Tracheophyta</taxon>
        <taxon>Spermatophyta</taxon>
        <taxon>Magnoliopsida</taxon>
        <taxon>eudicotyledons</taxon>
        <taxon>Gunneridae</taxon>
        <taxon>Pentapetalae</taxon>
        <taxon>asterids</taxon>
        <taxon>lamiids</taxon>
        <taxon>Lamiales</taxon>
        <taxon>Orobanchaceae</taxon>
        <taxon>Pedicularideae</taxon>
        <taxon>Castillejinae</taxon>
        <taxon>Castilleja</taxon>
    </lineage>
</organism>
<dbReference type="PROSITE" id="PS50297">
    <property type="entry name" value="ANK_REP_REGION"/>
    <property type="match status" value="2"/>
</dbReference>
<feature type="repeat" description="ANK" evidence="3">
    <location>
        <begin position="252"/>
        <end position="274"/>
    </location>
</feature>
<dbReference type="EMBL" id="JAVIJP010000013">
    <property type="protein sequence ID" value="KAL3644453.1"/>
    <property type="molecule type" value="Genomic_DNA"/>
</dbReference>
<keyword evidence="2 3" id="KW-0040">ANK repeat</keyword>
<dbReference type="SMART" id="SM00248">
    <property type="entry name" value="ANK"/>
    <property type="match status" value="9"/>
</dbReference>
<dbReference type="SUPFAM" id="SSF48403">
    <property type="entry name" value="Ankyrin repeat"/>
    <property type="match status" value="1"/>
</dbReference>
<dbReference type="PANTHER" id="PTHR24186:SF38">
    <property type="entry name" value="ANKYRIN REPEAT FAMILY PROTEIN"/>
    <property type="match status" value="1"/>
</dbReference>
<dbReference type="InterPro" id="IPR002110">
    <property type="entry name" value="Ankyrin_rpt"/>
</dbReference>
<dbReference type="AlphaFoldDB" id="A0ABD3DQ83"/>
<feature type="compositionally biased region" description="Polar residues" evidence="4">
    <location>
        <begin position="582"/>
        <end position="594"/>
    </location>
</feature>
<dbReference type="PANTHER" id="PTHR24186">
    <property type="entry name" value="PROTEIN PHOSPHATASE 1 REGULATORY SUBUNIT"/>
    <property type="match status" value="1"/>
</dbReference>
<evidence type="ECO:0000313" key="5">
    <source>
        <dbReference type="EMBL" id="KAL3644453.1"/>
    </source>
</evidence>
<dbReference type="Pfam" id="PF12796">
    <property type="entry name" value="Ank_2"/>
    <property type="match status" value="2"/>
</dbReference>
<comment type="caution">
    <text evidence="5">The sequence shown here is derived from an EMBL/GenBank/DDBJ whole genome shotgun (WGS) entry which is preliminary data.</text>
</comment>
<reference evidence="6" key="1">
    <citation type="journal article" date="2024" name="IScience">
        <title>Strigolactones Initiate the Formation of Haustorium-like Structures in Castilleja.</title>
        <authorList>
            <person name="Buerger M."/>
            <person name="Peterson D."/>
            <person name="Chory J."/>
        </authorList>
    </citation>
    <scope>NUCLEOTIDE SEQUENCE [LARGE SCALE GENOMIC DNA]</scope>
</reference>
<dbReference type="Gene3D" id="1.25.40.20">
    <property type="entry name" value="Ankyrin repeat-containing domain"/>
    <property type="match status" value="1"/>
</dbReference>
<evidence type="ECO:0000313" key="6">
    <source>
        <dbReference type="Proteomes" id="UP001632038"/>
    </source>
</evidence>
<keyword evidence="1" id="KW-0677">Repeat</keyword>
<name>A0ABD3DQ83_9LAMI</name>
<dbReference type="InterPro" id="IPR036770">
    <property type="entry name" value="Ankyrin_rpt-contain_sf"/>
</dbReference>
<evidence type="ECO:0008006" key="7">
    <source>
        <dbReference type="Google" id="ProtNLM"/>
    </source>
</evidence>
<dbReference type="Pfam" id="PF13857">
    <property type="entry name" value="Ank_5"/>
    <property type="match status" value="1"/>
</dbReference>
<sequence>MPPPKYFPLRWESTGDQFWFASPIDCAAANGHYDIVRELIQIDNNLIFKLTSLARIRRLEIVWDDDDCGGDRGLNAVAKCRSRVARNLLRDCETLRGHNSLIRAGYGGWVLYTAASAGDLVFVRELLERDPLLVFGEGEYGVTDIFYAAARSRSSEVFRAVLDCCLSAVKGRREEVPLDFRWEVMNRAVHAAAKGGSLVILRELLGDGSDVLAYRDNQGSTVLHTAAGGGQIEIVKTLISQYDGIITSVDNRGNTALHVAAYRGHLPVVEALISASPPSASSTNNHGDTFLHMAVSGFRSPSFIRLDRQIDLLRKLIAGKIEHVINSQNNDGRTPLHTAIIEDIQSDIIELIISARYIDLNINDNDGNTPLDLLNERPKSTSSEILIKRLVSAGGFSSDGRDQIQIKISRNALVSHLRLHGIGSPGTSFRVPDTDIILQAGIEDNRLSSCDFTDYSNYSGEIRATSSTPSIPNSSKFKKMNSMDRANVRFKSFLRWLGKRGKSRDKSNFEEDTISFKSYSMCSNSSLQNSPIPLRQQFSKLSNLPSNKRIMSLQGNIPSPSTKKKFVAHDARQVLPKSNLGSPCSAFSESSWPTPNLGSGSVGPSSSNQSPNLEKMKRKHGSFNLRSMNNYFCMGTHGLAVEELVKSEPRCENQQSLVV</sequence>
<evidence type="ECO:0000256" key="4">
    <source>
        <dbReference type="SAM" id="MobiDB-lite"/>
    </source>
</evidence>